<name>A0A177GB10_9PROT</name>
<sequence length="127" mass="14245">MAGPLKRRPAYTIRHVSELPPALHQRRVDQHLTVGLIVLQEEPIVCPQTRQWRACCVLAEEGRHLPDQTLVLHRRTILRVLNGSNLTVYALHLSFGGLTMTALRRKNGRAEQKNRKANACGSGLVKA</sequence>
<evidence type="ECO:0000313" key="3">
    <source>
        <dbReference type="Proteomes" id="UP000077349"/>
    </source>
</evidence>
<organism evidence="2 3">
    <name type="scientific">Acetobacter malorum</name>
    <dbReference type="NCBI Taxonomy" id="178901"/>
    <lineage>
        <taxon>Bacteria</taxon>
        <taxon>Pseudomonadati</taxon>
        <taxon>Pseudomonadota</taxon>
        <taxon>Alphaproteobacteria</taxon>
        <taxon>Acetobacterales</taxon>
        <taxon>Acetobacteraceae</taxon>
        <taxon>Acetobacter</taxon>
    </lineage>
</organism>
<reference evidence="2 3" key="1">
    <citation type="submission" date="2016-03" db="EMBL/GenBank/DDBJ databases">
        <title>Draft genome sequence of Acetobacter malorum CECT 7742, a strain isolated from strawberry vinegar.</title>
        <authorList>
            <person name="Sainz F."/>
            <person name="Mas A."/>
            <person name="Torija M.J."/>
        </authorList>
    </citation>
    <scope>NUCLEOTIDE SEQUENCE [LARGE SCALE GENOMIC DNA]</scope>
    <source>
        <strain evidence="2 3">CECT 7742</strain>
    </source>
</reference>
<feature type="region of interest" description="Disordered" evidence="1">
    <location>
        <begin position="106"/>
        <end position="127"/>
    </location>
</feature>
<gene>
    <name evidence="2" type="ORF">Amal_01221</name>
</gene>
<dbReference type="AlphaFoldDB" id="A0A177GB10"/>
<evidence type="ECO:0000313" key="2">
    <source>
        <dbReference type="EMBL" id="OAG77463.1"/>
    </source>
</evidence>
<dbReference type="Proteomes" id="UP000077349">
    <property type="component" value="Unassembled WGS sequence"/>
</dbReference>
<comment type="caution">
    <text evidence="2">The sequence shown here is derived from an EMBL/GenBank/DDBJ whole genome shotgun (WGS) entry which is preliminary data.</text>
</comment>
<proteinExistence type="predicted"/>
<evidence type="ECO:0000256" key="1">
    <source>
        <dbReference type="SAM" id="MobiDB-lite"/>
    </source>
</evidence>
<dbReference type="PATRIC" id="fig|178901.16.peg.1285"/>
<protein>
    <submittedName>
        <fullName evidence="2">Uncharacterized protein</fullName>
    </submittedName>
</protein>
<dbReference type="EMBL" id="LVHD01000012">
    <property type="protein sequence ID" value="OAG77463.1"/>
    <property type="molecule type" value="Genomic_DNA"/>
</dbReference>
<accession>A0A177GB10</accession>